<evidence type="ECO:0000259" key="1">
    <source>
        <dbReference type="Pfam" id="PF25355"/>
    </source>
</evidence>
<reference evidence="2" key="3">
    <citation type="submission" date="2022-06" db="EMBL/GenBank/DDBJ databases">
        <title>Genomic Encyclopedia of Type Strains, Phase III (KMG-III): the genomes of soil and plant-associated and newly described type strains.</title>
        <authorList>
            <person name="Whitman W."/>
        </authorList>
    </citation>
    <scope>NUCLEOTIDE SEQUENCE</scope>
    <source>
        <strain evidence="2">CPCC 202695</strain>
    </source>
</reference>
<dbReference type="STRING" id="589382.SAMN04489721_0560"/>
<dbReference type="EMBL" id="SODL02000007">
    <property type="protein sequence ID" value="MCP2369128.1"/>
    <property type="molecule type" value="Genomic_DNA"/>
</dbReference>
<sequence>MGSLHLGRLVRVELPDDVLAHVHAVILAKLRVHEPILLGWTQPDGRHEEVLVNPSMPIVITYDNDEERRLDRRWLERLMASANSVRGLQLRPEVVDALRSITEEAADAGGAATGGA</sequence>
<dbReference type="RefSeq" id="WP_092669084.1">
    <property type="nucleotide sequence ID" value="NZ_BMDN01000007.1"/>
</dbReference>
<dbReference type="Proteomes" id="UP000199482">
    <property type="component" value="Chromosome I"/>
</dbReference>
<dbReference type="InterPro" id="IPR057204">
    <property type="entry name" value="DUF7882"/>
</dbReference>
<proteinExistence type="predicted"/>
<organism evidence="3 4">
    <name type="scientific">Agromyces flavus</name>
    <dbReference type="NCBI Taxonomy" id="589382"/>
    <lineage>
        <taxon>Bacteria</taxon>
        <taxon>Bacillati</taxon>
        <taxon>Actinomycetota</taxon>
        <taxon>Actinomycetes</taxon>
        <taxon>Micrococcales</taxon>
        <taxon>Microbacteriaceae</taxon>
        <taxon>Agromyces</taxon>
    </lineage>
</organism>
<dbReference type="Pfam" id="PF25355">
    <property type="entry name" value="DUF7882"/>
    <property type="match status" value="1"/>
</dbReference>
<evidence type="ECO:0000313" key="4">
    <source>
        <dbReference type="Proteomes" id="UP000199482"/>
    </source>
</evidence>
<accession>A0A1H1NAQ3</accession>
<dbReference type="AlphaFoldDB" id="A0A1H1NAQ3"/>
<dbReference type="EMBL" id="LT629755">
    <property type="protein sequence ID" value="SDR95978.1"/>
    <property type="molecule type" value="Genomic_DNA"/>
</dbReference>
<evidence type="ECO:0000313" key="5">
    <source>
        <dbReference type="Proteomes" id="UP000893823"/>
    </source>
</evidence>
<name>A0A1H1NAQ3_9MICO</name>
<dbReference type="Proteomes" id="UP000893823">
    <property type="component" value="Unassembled WGS sequence"/>
</dbReference>
<reference evidence="3" key="1">
    <citation type="submission" date="2016-10" db="EMBL/GenBank/DDBJ databases">
        <authorList>
            <person name="de Groot N.N."/>
        </authorList>
    </citation>
    <scope>NUCLEOTIDE SEQUENCE [LARGE SCALE GENOMIC DNA]</scope>
    <source>
        <strain evidence="3">CPCC 202695</strain>
    </source>
</reference>
<gene>
    <name evidence="2" type="ORF">BCL57_003311</name>
    <name evidence="3" type="ORF">SAMN04489721_0560</name>
</gene>
<evidence type="ECO:0000313" key="3">
    <source>
        <dbReference type="EMBL" id="SDR95978.1"/>
    </source>
</evidence>
<reference evidence="4" key="2">
    <citation type="submission" date="2016-10" db="EMBL/GenBank/DDBJ databases">
        <authorList>
            <person name="Varghese N."/>
            <person name="Submissions S."/>
        </authorList>
    </citation>
    <scope>NUCLEOTIDE SEQUENCE [LARGE SCALE GENOMIC DNA]</scope>
    <source>
        <strain evidence="4">CPCC 202695</strain>
    </source>
</reference>
<keyword evidence="5" id="KW-1185">Reference proteome</keyword>
<evidence type="ECO:0000313" key="2">
    <source>
        <dbReference type="EMBL" id="MCP2369128.1"/>
    </source>
</evidence>
<feature type="domain" description="DUF7882" evidence="1">
    <location>
        <begin position="1"/>
        <end position="93"/>
    </location>
</feature>
<protein>
    <recommendedName>
        <fullName evidence="1">DUF7882 domain-containing protein</fullName>
    </recommendedName>
</protein>